<protein>
    <submittedName>
        <fullName evidence="2">Uncharacterized protein</fullName>
    </submittedName>
</protein>
<keyword evidence="1" id="KW-0472">Membrane</keyword>
<name>A0A2J0Q6S8_9BACT</name>
<keyword evidence="1" id="KW-1133">Transmembrane helix</keyword>
<comment type="caution">
    <text evidence="2">The sequence shown here is derived from an EMBL/GenBank/DDBJ whole genome shotgun (WGS) entry which is preliminary data.</text>
</comment>
<keyword evidence="1" id="KW-0812">Transmembrane</keyword>
<sequence>MQKNKFFLIITLTLLIASVGYLLYQQYNNALNLGNLNEDLFNLKHDVNNVKSDVDDIKDVFLSKLLIYRNEELGIEFQYPAEWGSIDFSIQPANGTEGVPGIGESFWGRFNKAKLSFGGVTKDFSEPRGKSFMDFAGNPGGAEADNPTKVIILNEEKKVFIFADGIPDYPILGPPLLSNNARGARAYLSGPKFYGIAFVYNQIPQEEVELFDQMLSSIKYLR</sequence>
<evidence type="ECO:0000313" key="3">
    <source>
        <dbReference type="Proteomes" id="UP000228496"/>
    </source>
</evidence>
<proteinExistence type="predicted"/>
<accession>A0A2J0Q6S8</accession>
<evidence type="ECO:0000313" key="2">
    <source>
        <dbReference type="EMBL" id="PJE50654.1"/>
    </source>
</evidence>
<dbReference type="EMBL" id="PCXQ01000005">
    <property type="protein sequence ID" value="PJE50654.1"/>
    <property type="molecule type" value="Genomic_DNA"/>
</dbReference>
<reference evidence="2 3" key="1">
    <citation type="submission" date="2017-09" db="EMBL/GenBank/DDBJ databases">
        <title>Depth-based differentiation of microbial function through sediment-hosted aquifers and enrichment of novel symbionts in the deep terrestrial subsurface.</title>
        <authorList>
            <person name="Probst A.J."/>
            <person name="Ladd B."/>
            <person name="Jarett J.K."/>
            <person name="Geller-Mcgrath D.E."/>
            <person name="Sieber C.M."/>
            <person name="Emerson J.B."/>
            <person name="Anantharaman K."/>
            <person name="Thomas B.C."/>
            <person name="Malmstrom R."/>
            <person name="Stieglmeier M."/>
            <person name="Klingl A."/>
            <person name="Woyke T."/>
            <person name="Ryan C.M."/>
            <person name="Banfield J.F."/>
        </authorList>
    </citation>
    <scope>NUCLEOTIDE SEQUENCE [LARGE SCALE GENOMIC DNA]</scope>
    <source>
        <strain evidence="2">CG10_big_fil_rev_8_21_14_0_10_36_16</strain>
    </source>
</reference>
<evidence type="ECO:0000256" key="1">
    <source>
        <dbReference type="SAM" id="Phobius"/>
    </source>
</evidence>
<organism evidence="2 3">
    <name type="scientific">Candidatus Yanofskybacteria bacterium CG10_big_fil_rev_8_21_14_0_10_36_16</name>
    <dbReference type="NCBI Taxonomy" id="1975096"/>
    <lineage>
        <taxon>Bacteria</taxon>
        <taxon>Candidatus Yanofskyibacteriota</taxon>
    </lineage>
</organism>
<feature type="transmembrane region" description="Helical" evidence="1">
    <location>
        <begin position="6"/>
        <end position="24"/>
    </location>
</feature>
<dbReference type="Proteomes" id="UP000228496">
    <property type="component" value="Unassembled WGS sequence"/>
</dbReference>
<dbReference type="AlphaFoldDB" id="A0A2J0Q6S8"/>
<gene>
    <name evidence="2" type="ORF">COV29_02880</name>
</gene>